<dbReference type="InterPro" id="IPR049704">
    <property type="entry name" value="Aminotrans_3_PPA_site"/>
</dbReference>
<dbReference type="EC" id="5.4.3.8" evidence="6"/>
<dbReference type="GO" id="GO:0008483">
    <property type="term" value="F:transaminase activity"/>
    <property type="evidence" value="ECO:0007669"/>
    <property type="project" value="InterPro"/>
</dbReference>
<evidence type="ECO:0000313" key="12">
    <source>
        <dbReference type="EMBL" id="OLQ04959.1"/>
    </source>
</evidence>
<name>A0A1Q9EC21_SYMMI</name>
<dbReference type="FunFam" id="3.40.640.10:FF:000021">
    <property type="entry name" value="Glutamate-1-semialdehyde 2,1-aminomutase"/>
    <property type="match status" value="1"/>
</dbReference>
<evidence type="ECO:0000256" key="1">
    <source>
        <dbReference type="ARBA" id="ARBA00001579"/>
    </source>
</evidence>
<keyword evidence="13" id="KW-1185">Reference proteome</keyword>
<comment type="similarity">
    <text evidence="4">Belongs to the class-III pyridoxal-phosphate-dependent aminotransferase family. HemL subfamily.</text>
</comment>
<evidence type="ECO:0000256" key="4">
    <source>
        <dbReference type="ARBA" id="ARBA00008981"/>
    </source>
</evidence>
<evidence type="ECO:0000256" key="8">
    <source>
        <dbReference type="ARBA" id="ARBA00023235"/>
    </source>
</evidence>
<dbReference type="InterPro" id="IPR005814">
    <property type="entry name" value="Aminotrans_3"/>
</dbReference>
<dbReference type="Gene3D" id="3.40.640.10">
    <property type="entry name" value="Type I PLP-dependent aspartate aminotransferase-like (Major domain)"/>
    <property type="match status" value="1"/>
</dbReference>
<comment type="subunit">
    <text evidence="5">Homodimer.</text>
</comment>
<feature type="region of interest" description="Disordered" evidence="10">
    <location>
        <begin position="724"/>
        <end position="745"/>
    </location>
</feature>
<feature type="compositionally biased region" description="Low complexity" evidence="10">
    <location>
        <begin position="41"/>
        <end position="52"/>
    </location>
</feature>
<feature type="region of interest" description="Disordered" evidence="10">
    <location>
        <begin position="31"/>
        <end position="52"/>
    </location>
</feature>
<organism evidence="12 13">
    <name type="scientific">Symbiodinium microadriaticum</name>
    <name type="common">Dinoflagellate</name>
    <name type="synonym">Zooxanthella microadriatica</name>
    <dbReference type="NCBI Taxonomy" id="2951"/>
    <lineage>
        <taxon>Eukaryota</taxon>
        <taxon>Sar</taxon>
        <taxon>Alveolata</taxon>
        <taxon>Dinophyceae</taxon>
        <taxon>Suessiales</taxon>
        <taxon>Symbiodiniaceae</taxon>
        <taxon>Symbiodinium</taxon>
    </lineage>
</organism>
<dbReference type="FunFam" id="3.90.1150.10:FF:000012">
    <property type="entry name" value="Glutamate-1-semialdehyde 2,1-aminomutase"/>
    <property type="match status" value="1"/>
</dbReference>
<dbReference type="AlphaFoldDB" id="A0A1Q9EC21"/>
<dbReference type="Proteomes" id="UP000186817">
    <property type="component" value="Unassembled WGS sequence"/>
</dbReference>
<keyword evidence="7" id="KW-0663">Pyridoxal phosphate</keyword>
<dbReference type="InterPro" id="IPR004639">
    <property type="entry name" value="4pyrrol_synth_GluAld_NH2Trfase"/>
</dbReference>
<evidence type="ECO:0000256" key="5">
    <source>
        <dbReference type="ARBA" id="ARBA00011738"/>
    </source>
</evidence>
<dbReference type="Gene3D" id="3.90.1150.10">
    <property type="entry name" value="Aspartate Aminotransferase, domain 1"/>
    <property type="match status" value="1"/>
</dbReference>
<accession>A0A1Q9EC21</accession>
<keyword evidence="9" id="KW-0627">Porphyrin biosynthesis</keyword>
<proteinExistence type="inferred from homology"/>
<dbReference type="CDD" id="cd00610">
    <property type="entry name" value="OAT_like"/>
    <property type="match status" value="1"/>
</dbReference>
<evidence type="ECO:0000313" key="13">
    <source>
        <dbReference type="Proteomes" id="UP000186817"/>
    </source>
</evidence>
<evidence type="ECO:0000259" key="11">
    <source>
        <dbReference type="PROSITE" id="PS50878"/>
    </source>
</evidence>
<comment type="pathway">
    <text evidence="3">Porphyrin-containing compound metabolism; protoporphyrin-IX biosynthesis; 5-aminolevulinate from L-glutamyl-tRNA(Glu): step 2/2.</text>
</comment>
<comment type="catalytic activity">
    <reaction evidence="1">
        <text>(S)-4-amino-5-oxopentanoate = 5-aminolevulinate</text>
        <dbReference type="Rhea" id="RHEA:14265"/>
        <dbReference type="ChEBI" id="CHEBI:57501"/>
        <dbReference type="ChEBI" id="CHEBI:356416"/>
        <dbReference type="EC" id="5.4.3.8"/>
    </reaction>
</comment>
<evidence type="ECO:0000256" key="7">
    <source>
        <dbReference type="ARBA" id="ARBA00022898"/>
    </source>
</evidence>
<dbReference type="PANTHER" id="PTHR43713:SF3">
    <property type="entry name" value="GLUTAMATE-1-SEMIALDEHYDE 2,1-AMINOMUTASE 1, CHLOROPLASTIC-RELATED"/>
    <property type="match status" value="1"/>
</dbReference>
<dbReference type="OrthoDB" id="425114at2759"/>
<dbReference type="PROSITE" id="PS50878">
    <property type="entry name" value="RT_POL"/>
    <property type="match status" value="1"/>
</dbReference>
<dbReference type="EMBL" id="LSRX01000197">
    <property type="protein sequence ID" value="OLQ04959.1"/>
    <property type="molecule type" value="Genomic_DNA"/>
</dbReference>
<dbReference type="InterPro" id="IPR015421">
    <property type="entry name" value="PyrdxlP-dep_Trfase_major"/>
</dbReference>
<dbReference type="HAMAP" id="MF_00375">
    <property type="entry name" value="HemL_aminotrans_3"/>
    <property type="match status" value="1"/>
</dbReference>
<gene>
    <name evidence="12" type="primary">GSA1</name>
    <name evidence="12" type="ORF">AK812_SmicGene11901</name>
</gene>
<evidence type="ECO:0000256" key="2">
    <source>
        <dbReference type="ARBA" id="ARBA00001933"/>
    </source>
</evidence>
<dbReference type="UniPathway" id="UPA00251">
    <property type="reaction ID" value="UER00317"/>
</dbReference>
<reference evidence="12 13" key="1">
    <citation type="submission" date="2016-02" db="EMBL/GenBank/DDBJ databases">
        <title>Genome analysis of coral dinoflagellate symbionts highlights evolutionary adaptations to a symbiotic lifestyle.</title>
        <authorList>
            <person name="Aranda M."/>
            <person name="Li Y."/>
            <person name="Liew Y.J."/>
            <person name="Baumgarten S."/>
            <person name="Simakov O."/>
            <person name="Wilson M."/>
            <person name="Piel J."/>
            <person name="Ashoor H."/>
            <person name="Bougouffa S."/>
            <person name="Bajic V.B."/>
            <person name="Ryu T."/>
            <person name="Ravasi T."/>
            <person name="Bayer T."/>
            <person name="Micklem G."/>
            <person name="Kim H."/>
            <person name="Bhak J."/>
            <person name="Lajeunesse T.C."/>
            <person name="Voolstra C.R."/>
        </authorList>
    </citation>
    <scope>NUCLEOTIDE SEQUENCE [LARGE SCALE GENOMIC DNA]</scope>
    <source>
        <strain evidence="12 13">CCMP2467</strain>
    </source>
</reference>
<dbReference type="GO" id="GO:0042286">
    <property type="term" value="F:glutamate-1-semialdehyde 2,1-aminomutase activity"/>
    <property type="evidence" value="ECO:0007669"/>
    <property type="project" value="UniProtKB-EC"/>
</dbReference>
<dbReference type="GO" id="GO:0006782">
    <property type="term" value="P:protoporphyrinogen IX biosynthetic process"/>
    <property type="evidence" value="ECO:0007669"/>
    <property type="project" value="UniProtKB-UniPathway"/>
</dbReference>
<keyword evidence="8" id="KW-0413">Isomerase</keyword>
<protein>
    <recommendedName>
        <fullName evidence="6">glutamate-1-semialdehyde 2,1-aminomutase</fullName>
        <ecNumber evidence="6">5.4.3.8</ecNumber>
    </recommendedName>
</protein>
<dbReference type="GO" id="GO:0030170">
    <property type="term" value="F:pyridoxal phosphate binding"/>
    <property type="evidence" value="ECO:0007669"/>
    <property type="project" value="InterPro"/>
</dbReference>
<dbReference type="NCBIfam" id="TIGR00713">
    <property type="entry name" value="hemL"/>
    <property type="match status" value="1"/>
</dbReference>
<dbReference type="InterPro" id="IPR015424">
    <property type="entry name" value="PyrdxlP-dep_Trfase"/>
</dbReference>
<dbReference type="PROSITE" id="PS00600">
    <property type="entry name" value="AA_TRANSFER_CLASS_3"/>
    <property type="match status" value="1"/>
</dbReference>
<comment type="caution">
    <text evidence="12">The sequence shown here is derived from an EMBL/GenBank/DDBJ whole genome shotgun (WGS) entry which is preliminary data.</text>
</comment>
<comment type="cofactor">
    <cofactor evidence="2">
        <name>pyridoxal 5'-phosphate</name>
        <dbReference type="ChEBI" id="CHEBI:597326"/>
    </cofactor>
</comment>
<dbReference type="PANTHER" id="PTHR43713">
    <property type="entry name" value="GLUTAMATE-1-SEMIALDEHYDE 2,1-AMINOMUTASE"/>
    <property type="match status" value="1"/>
</dbReference>
<dbReference type="SUPFAM" id="SSF53383">
    <property type="entry name" value="PLP-dependent transferases"/>
    <property type="match status" value="1"/>
</dbReference>
<evidence type="ECO:0000256" key="9">
    <source>
        <dbReference type="ARBA" id="ARBA00023244"/>
    </source>
</evidence>
<evidence type="ECO:0000256" key="3">
    <source>
        <dbReference type="ARBA" id="ARBA00004819"/>
    </source>
</evidence>
<dbReference type="InterPro" id="IPR000477">
    <property type="entry name" value="RT_dom"/>
</dbReference>
<dbReference type="Pfam" id="PF00202">
    <property type="entry name" value="Aminotran_3"/>
    <property type="match status" value="1"/>
</dbReference>
<dbReference type="NCBIfam" id="NF000818">
    <property type="entry name" value="PRK00062.1"/>
    <property type="match status" value="1"/>
</dbReference>
<dbReference type="InterPro" id="IPR015422">
    <property type="entry name" value="PyrdxlP-dep_Trfase_small"/>
</dbReference>
<feature type="domain" description="Reverse transcriptase" evidence="11">
    <location>
        <begin position="510"/>
        <end position="731"/>
    </location>
</feature>
<sequence>MKTEIAAFCAIGAGAYASGALQSAFVPAAGKQDNPGHLRASHVSSQVPSTSSSSSSVVLASAAAGMAVAVGSGKGGRRVRTQQKARGGFDTVKSEEVFTEAKTLMPGGVSSPVRAFKSVGGNPVVFDRVKGANAWDVDGNEYIDYVGTWGPAIIGHADDTVLKALNEQMLKGTSFGAPCALENELAKMVIDAVPSVEMVRFTNSGTEACMGMLRLVRAFTKRDVVIKFEGCYHGHGDAFLVQAGSGVATLGLPDSPGVPKGATTSTLCAQYNNLESVEELLKENEVAAVILEPVVGNSGFIPPTKEFLEGLRELTTKYGALLVFDEVMTGFRIAYGGAQEYFGVTPDVTTMGKVIGGGLPVGAYGGRKDIMEMVAPAGPMYQAGTLSGNPLAMTAGIETLKRLKEPGSYEYLDKITSKLINGILDAARENGHEVCGGHISGMFGFFFCEGPVTCFADATKSDTEKFAKWHRMMLKKGIYLAPSQYEAGFTSLAHTEEDIEKTIAAAKEELSSTAWAFARCVTTCRLTALRKPGGGVRGIATGDCFRRLVARALAKQWAPDFDAATRPFQYALQARSGTDALATQLRVDLERAPDAVVVSLDGRAAYDTMSRESFLTALQDAAQACSPWRREVHQGEGCEQGDPLAPALYAIGQHAALLAAQSRLQADEEVFAFLDDLYALTTLPRARVARDVVAGAVEAGCGIASNHGKTRIFGWSNAPAPPEVADLGPDVWRGDKPPQPFPLQR</sequence>
<evidence type="ECO:0000256" key="6">
    <source>
        <dbReference type="ARBA" id="ARBA00012143"/>
    </source>
</evidence>
<evidence type="ECO:0000256" key="10">
    <source>
        <dbReference type="SAM" id="MobiDB-lite"/>
    </source>
</evidence>